<dbReference type="AlphaFoldDB" id="A0A5J4QR04"/>
<gene>
    <name evidence="2" type="ORF">EZS27_027115</name>
</gene>
<dbReference type="NCBIfam" id="NF033709">
    <property type="entry name" value="PorV_fam"/>
    <property type="match status" value="1"/>
</dbReference>
<name>A0A5J4QR04_9ZZZZ</name>
<feature type="non-terminal residue" evidence="2">
    <location>
        <position position="301"/>
    </location>
</feature>
<dbReference type="EMBL" id="SNRY01002804">
    <property type="protein sequence ID" value="KAA6323444.1"/>
    <property type="molecule type" value="Genomic_DNA"/>
</dbReference>
<accession>A0A5J4QR04</accession>
<evidence type="ECO:0000259" key="1">
    <source>
        <dbReference type="Pfam" id="PF19572"/>
    </source>
</evidence>
<dbReference type="InterPro" id="IPR045741">
    <property type="entry name" value="PorV"/>
</dbReference>
<protein>
    <recommendedName>
        <fullName evidence="1">Type IX secretion system protein PorV domain-containing protein</fullName>
    </recommendedName>
</protein>
<dbReference type="Pfam" id="PF19572">
    <property type="entry name" value="PorV"/>
    <property type="match status" value="1"/>
</dbReference>
<proteinExistence type="predicted"/>
<reference evidence="2" key="1">
    <citation type="submission" date="2019-03" db="EMBL/GenBank/DDBJ databases">
        <title>Single cell metagenomics reveals metabolic interactions within the superorganism composed of flagellate Streblomastix strix and complex community of Bacteroidetes bacteria on its surface.</title>
        <authorList>
            <person name="Treitli S.C."/>
            <person name="Kolisko M."/>
            <person name="Husnik F."/>
            <person name="Keeling P."/>
            <person name="Hampl V."/>
        </authorList>
    </citation>
    <scope>NUCLEOTIDE SEQUENCE</scope>
    <source>
        <strain evidence="2">STM</strain>
    </source>
</reference>
<organism evidence="2">
    <name type="scientific">termite gut metagenome</name>
    <dbReference type="NCBI Taxonomy" id="433724"/>
    <lineage>
        <taxon>unclassified sequences</taxon>
        <taxon>metagenomes</taxon>
        <taxon>organismal metagenomes</taxon>
    </lineage>
</organism>
<evidence type="ECO:0000313" key="2">
    <source>
        <dbReference type="EMBL" id="KAA6323444.1"/>
    </source>
</evidence>
<feature type="domain" description="Type IX secretion system protein PorV" evidence="1">
    <location>
        <begin position="28"/>
        <end position="254"/>
    </location>
</feature>
<sequence>MVRSSSIVSLLLLCLFNIFPAVSQEGIATETAAVPFLRIVPDARSAALGGMGSVVSPGASGIFNNASANLFHADRGGVGASLSARQQMPDASLYSIGGYYNMNAKNGVSLGVRYFMNPEIDEITDEYGDVIVDKMRPKEMAFDIAYGRKLGNNLAVSLTMRYIYSDLGSFGGSAKAASAAALDLGVFYTKKCAILDSAKWAIGFQASNFGTKIKYFNQESSLPGKVQLGGTIFLPFSENHQLTGSSNVGYWLQPSDASGLEVALGVEYAFFKQGFLRAGYHVGDESTGYGNFATVGAGVSA</sequence>
<comment type="caution">
    <text evidence="2">The sequence shown here is derived from an EMBL/GenBank/DDBJ whole genome shotgun (WGS) entry which is preliminary data.</text>
</comment>